<protein>
    <submittedName>
        <fullName evidence="1">Uncharacterized protein</fullName>
    </submittedName>
</protein>
<accession>A0AAV7EWX1</accession>
<evidence type="ECO:0000313" key="2">
    <source>
        <dbReference type="Proteomes" id="UP000825729"/>
    </source>
</evidence>
<dbReference type="GO" id="GO:0016020">
    <property type="term" value="C:membrane"/>
    <property type="evidence" value="ECO:0007669"/>
    <property type="project" value="InterPro"/>
</dbReference>
<gene>
    <name evidence="1" type="ORF">H6P81_006241</name>
</gene>
<keyword evidence="2" id="KW-1185">Reference proteome</keyword>
<dbReference type="InterPro" id="IPR005199">
    <property type="entry name" value="Glyco_hydro_79"/>
</dbReference>
<sequence length="69" mass="7882">MERWNRVYDLLNQNNVKVTFGLNALAGRKKMDDEGNALWGGVWDFTNARDFINYTISRGATPRFLGTGQ</sequence>
<dbReference type="Pfam" id="PF03662">
    <property type="entry name" value="Glyco_hydro_79n"/>
    <property type="match status" value="1"/>
</dbReference>
<comment type="caution">
    <text evidence="1">The sequence shown here is derived from an EMBL/GenBank/DDBJ whole genome shotgun (WGS) entry which is preliminary data.</text>
</comment>
<dbReference type="GO" id="GO:0004566">
    <property type="term" value="F:beta-glucuronidase activity"/>
    <property type="evidence" value="ECO:0007669"/>
    <property type="project" value="TreeGrafter"/>
</dbReference>
<dbReference type="PANTHER" id="PTHR14363">
    <property type="entry name" value="HEPARANASE-RELATED"/>
    <property type="match status" value="1"/>
</dbReference>
<dbReference type="AlphaFoldDB" id="A0AAV7EWX1"/>
<dbReference type="PANTHER" id="PTHR14363:SF13">
    <property type="entry name" value="OS07G0598400 PROTEIN"/>
    <property type="match status" value="1"/>
</dbReference>
<name>A0AAV7EWX1_ARIFI</name>
<dbReference type="Proteomes" id="UP000825729">
    <property type="component" value="Unassembled WGS sequence"/>
</dbReference>
<reference evidence="1 2" key="1">
    <citation type="submission" date="2021-07" db="EMBL/GenBank/DDBJ databases">
        <title>The Aristolochia fimbriata genome: insights into angiosperm evolution, floral development and chemical biosynthesis.</title>
        <authorList>
            <person name="Jiao Y."/>
        </authorList>
    </citation>
    <scope>NUCLEOTIDE SEQUENCE [LARGE SCALE GENOMIC DNA]</scope>
    <source>
        <strain evidence="1">IBCAS-2021</strain>
        <tissue evidence="1">Leaf</tissue>
    </source>
</reference>
<organism evidence="1 2">
    <name type="scientific">Aristolochia fimbriata</name>
    <name type="common">White veined hardy Dutchman's pipe vine</name>
    <dbReference type="NCBI Taxonomy" id="158543"/>
    <lineage>
        <taxon>Eukaryota</taxon>
        <taxon>Viridiplantae</taxon>
        <taxon>Streptophyta</taxon>
        <taxon>Embryophyta</taxon>
        <taxon>Tracheophyta</taxon>
        <taxon>Spermatophyta</taxon>
        <taxon>Magnoliopsida</taxon>
        <taxon>Magnoliidae</taxon>
        <taxon>Piperales</taxon>
        <taxon>Aristolochiaceae</taxon>
        <taxon>Aristolochia</taxon>
    </lineage>
</organism>
<dbReference type="GO" id="GO:0009505">
    <property type="term" value="C:plant-type cell wall"/>
    <property type="evidence" value="ECO:0007669"/>
    <property type="project" value="TreeGrafter"/>
</dbReference>
<dbReference type="EMBL" id="JAINDJ010000003">
    <property type="protein sequence ID" value="KAG9453337.1"/>
    <property type="molecule type" value="Genomic_DNA"/>
</dbReference>
<proteinExistence type="predicted"/>
<evidence type="ECO:0000313" key="1">
    <source>
        <dbReference type="EMBL" id="KAG9453337.1"/>
    </source>
</evidence>